<dbReference type="Proteomes" id="UP000270924">
    <property type="component" value="Unassembled WGS sequence"/>
</dbReference>
<feature type="coiled-coil region" evidence="1">
    <location>
        <begin position="43"/>
        <end position="150"/>
    </location>
</feature>
<evidence type="ECO:0000313" key="5">
    <source>
        <dbReference type="WBParaSite" id="mrna-Wban_03075"/>
    </source>
</evidence>
<dbReference type="OrthoDB" id="5782208at2759"/>
<name>A0A3P7DPA9_WUCBA</name>
<dbReference type="FunCoup" id="A0A3P7DPA9">
    <property type="interactions" value="257"/>
</dbReference>
<sequence>MLSYANKPRSKQSDIRNELNEIKMVCAHHKALCQSFMQWKVDIDENDAQLKILNEAAMSLRKRHENIVAQLSTGPVDAKTMIQLENKIRKIEAQVNMWIRELAEINKARTKLEIEFVYLRSNIRLNTVNIEMANVDINRIELNYRQMRNDFLYNNDSNDNKLVSNDNDN</sequence>
<evidence type="ECO:0000313" key="3">
    <source>
        <dbReference type="Proteomes" id="UP000093561"/>
    </source>
</evidence>
<dbReference type="EMBL" id="UYWW01002429">
    <property type="protein sequence ID" value="VDM11781.1"/>
    <property type="molecule type" value="Genomic_DNA"/>
</dbReference>
<reference evidence="3" key="2">
    <citation type="journal article" date="2016" name="Mol. Ecol.">
        <title>Population genomics of the filarial nematode parasite Wuchereria bancrofti from mosquitoes.</title>
        <authorList>
            <person name="Small S.T."/>
            <person name="Reimer L.J."/>
            <person name="Tisch D.J."/>
            <person name="King C.L."/>
            <person name="Christensen B.M."/>
            <person name="Siba P.M."/>
            <person name="Kazura J.W."/>
            <person name="Serre D."/>
            <person name="Zimmerman P.A."/>
        </authorList>
    </citation>
    <scope>NUCLEOTIDE SEQUENCE</scope>
    <source>
        <strain evidence="3">pt0022</strain>
    </source>
</reference>
<evidence type="ECO:0000256" key="1">
    <source>
        <dbReference type="SAM" id="Coils"/>
    </source>
</evidence>
<gene>
    <name evidence="2" type="ORF">WBA_LOCUS5167</name>
</gene>
<accession>A0A3P7DPA9</accession>
<organism evidence="2 4">
    <name type="scientific">Wuchereria bancrofti</name>
    <dbReference type="NCBI Taxonomy" id="6293"/>
    <lineage>
        <taxon>Eukaryota</taxon>
        <taxon>Metazoa</taxon>
        <taxon>Ecdysozoa</taxon>
        <taxon>Nematoda</taxon>
        <taxon>Chromadorea</taxon>
        <taxon>Rhabditida</taxon>
        <taxon>Spirurina</taxon>
        <taxon>Spiruromorpha</taxon>
        <taxon>Filarioidea</taxon>
        <taxon>Onchocercidae</taxon>
        <taxon>Wuchereria</taxon>
    </lineage>
</organism>
<evidence type="ECO:0000313" key="2">
    <source>
        <dbReference type="EMBL" id="VDM11781.1"/>
    </source>
</evidence>
<reference evidence="2 4" key="3">
    <citation type="submission" date="2018-11" db="EMBL/GenBank/DDBJ databases">
        <authorList>
            <consortium name="Pathogen Informatics"/>
        </authorList>
    </citation>
    <scope>NUCLEOTIDE SEQUENCE [LARGE SCALE GENOMIC DNA]</scope>
</reference>
<protein>
    <submittedName>
        <fullName evidence="5">IF rod domain-containing protein</fullName>
    </submittedName>
</protein>
<dbReference type="WBParaSite" id="mrna-Wban_03075">
    <property type="protein sequence ID" value="mrna-Wban_03075"/>
    <property type="gene ID" value="Wban_03075"/>
</dbReference>
<evidence type="ECO:0000313" key="4">
    <source>
        <dbReference type="Proteomes" id="UP000270924"/>
    </source>
</evidence>
<keyword evidence="1" id="KW-0175">Coiled coil</keyword>
<reference evidence="3" key="1">
    <citation type="submission" date="2015-03" db="EMBL/GenBank/DDBJ databases">
        <title>Wuchereria bancrofti Genome Sequencing Papua New Guinea Strain.</title>
        <authorList>
            <person name="Small S.T."/>
            <person name="Serre D."/>
            <person name="Zimmerman P.A."/>
        </authorList>
    </citation>
    <scope>NUCLEOTIDE SEQUENCE [LARGE SCALE GENOMIC DNA]</scope>
    <source>
        <strain evidence="3">pt0022</strain>
    </source>
</reference>
<dbReference type="InParanoid" id="A0A3P7DPA9"/>
<reference evidence="5" key="4">
    <citation type="submission" date="2024-02" db="UniProtKB">
        <authorList>
            <consortium name="WormBaseParasite"/>
        </authorList>
    </citation>
    <scope>IDENTIFICATION</scope>
    <source>
        <strain evidence="5">pt0022</strain>
    </source>
</reference>
<dbReference type="Proteomes" id="UP000093561">
    <property type="component" value="Unassembled WGS sequence"/>
</dbReference>
<proteinExistence type="predicted"/>
<dbReference type="AlphaFoldDB" id="A0A3P7DPA9"/>
<keyword evidence="4" id="KW-1185">Reference proteome</keyword>
<dbReference type="OMA" id="RHEIRWK"/>